<name>A0AA96LJE3_9BACL</name>
<reference evidence="1 2" key="1">
    <citation type="submission" date="2022-02" db="EMBL/GenBank/DDBJ databases">
        <title>Paenibacillus sp. MBLB1776 Whole Genome Shotgun Sequencing.</title>
        <authorList>
            <person name="Hwang C.Y."/>
            <person name="Cho E.-S."/>
            <person name="Seo M.-J."/>
        </authorList>
    </citation>
    <scope>NUCLEOTIDE SEQUENCE [LARGE SCALE GENOMIC DNA]</scope>
    <source>
        <strain evidence="1 2">MBLB1776</strain>
    </source>
</reference>
<dbReference type="Proteomes" id="UP001305702">
    <property type="component" value="Chromosome"/>
</dbReference>
<dbReference type="EMBL" id="CP130318">
    <property type="protein sequence ID" value="WNQ13190.1"/>
    <property type="molecule type" value="Genomic_DNA"/>
</dbReference>
<gene>
    <name evidence="1" type="ORF">MJA45_09255</name>
</gene>
<dbReference type="GO" id="GO:0005975">
    <property type="term" value="P:carbohydrate metabolic process"/>
    <property type="evidence" value="ECO:0007669"/>
    <property type="project" value="InterPro"/>
</dbReference>
<keyword evidence="2" id="KW-1185">Reference proteome</keyword>
<dbReference type="AlphaFoldDB" id="A0AA96LJE3"/>
<dbReference type="SUPFAM" id="SSF88713">
    <property type="entry name" value="Glycoside hydrolase/deacetylase"/>
    <property type="match status" value="1"/>
</dbReference>
<organism evidence="1 2">
    <name type="scientific">Paenibacillus aurantius</name>
    <dbReference type="NCBI Taxonomy" id="2918900"/>
    <lineage>
        <taxon>Bacteria</taxon>
        <taxon>Bacillati</taxon>
        <taxon>Bacillota</taxon>
        <taxon>Bacilli</taxon>
        <taxon>Bacillales</taxon>
        <taxon>Paenibacillaceae</taxon>
        <taxon>Paenibacillus</taxon>
    </lineage>
</organism>
<dbReference type="KEGG" id="paun:MJA45_09255"/>
<evidence type="ECO:0000313" key="2">
    <source>
        <dbReference type="Proteomes" id="UP001305702"/>
    </source>
</evidence>
<dbReference type="InterPro" id="IPR011330">
    <property type="entry name" value="Glyco_hydro/deAcase_b/a-brl"/>
</dbReference>
<dbReference type="RefSeq" id="WP_315606970.1">
    <property type="nucleotide sequence ID" value="NZ_CP130318.1"/>
</dbReference>
<dbReference type="Gene3D" id="3.20.20.370">
    <property type="entry name" value="Glycoside hydrolase/deacetylase"/>
    <property type="match status" value="1"/>
</dbReference>
<sequence>MSPSLPRMAKVGLLLDQEAAERRWRHGFNVFEFYLEEVLAHGGIPYEVMTGVQTIDPSYDVIVAAVAGEDAETASILWSYMEQGGTVIAYGNLQVMAPKLSALPVGNTGPGYFRPGVAYPKAEGVRFHNARPWKVESDPDSVVIREGVLLHGKPNGVEAGDALQSFPVGSGSLDRWAVDVGETIVVFQQGSRPVWEDGFPAPDGSALVNEGILKADDQIELSWEWDRSLTETGNPYFAKPYGDYWREMVIGHLLKKVVSLGLTLPFIGYWPDAVEQVALLSHDSDINEDEHAWSTLELLKECGVKSTWCMLEPGYGPDVYSKVKEEGHELGFHYNALALDGGRWGEDEFNRQLDWLKTEAKLEKVTSNKNHYTRYEGWGEFFRWCEERQIEVDQTRGPSKKGNVGFLFGTCQPYFPIAWADEKNRIYPVLEIGFLTQDMDCHPLWADSSIIVPFLEGVREVEGVAHFLFHQFHIHTKEPVREAFRQVISEARNRGFEFWTAEQINRWYRSRREMSTRIGQDGQLTVLGPIQSNAVIWIPLAPDQAENETETVISRFGVPCLKRVAADLPQTEESQTTKTENVS</sequence>
<protein>
    <submittedName>
        <fullName evidence="1">Uncharacterized protein</fullName>
    </submittedName>
</protein>
<proteinExistence type="predicted"/>
<accession>A0AA96LJE3</accession>
<evidence type="ECO:0000313" key="1">
    <source>
        <dbReference type="EMBL" id="WNQ13190.1"/>
    </source>
</evidence>
<dbReference type="CDD" id="cd03143">
    <property type="entry name" value="A4_beta-galactosidase_middle_domain"/>
    <property type="match status" value="1"/>
</dbReference>